<evidence type="ECO:0000259" key="1">
    <source>
        <dbReference type="Pfam" id="PF12667"/>
    </source>
</evidence>
<dbReference type="STRING" id="1121485.GCA_000426485_03551"/>
<dbReference type="InterPro" id="IPR035376">
    <property type="entry name" value="NigD_C"/>
</dbReference>
<protein>
    <recommendedName>
        <fullName evidence="5">NigD-like C-terminal beta sandwich domain-containing protein</fullName>
    </recommendedName>
</protein>
<name>A0A4Y8L511_9BACT</name>
<dbReference type="Proteomes" id="UP000297861">
    <property type="component" value="Unassembled WGS sequence"/>
</dbReference>
<dbReference type="OrthoDB" id="1097285at2"/>
<dbReference type="InterPro" id="IPR038143">
    <property type="entry name" value="NigD-like_C_dom_sf"/>
</dbReference>
<evidence type="ECO:0000259" key="2">
    <source>
        <dbReference type="Pfam" id="PF17415"/>
    </source>
</evidence>
<organism evidence="3 4">
    <name type="scientific">Dysgonomonas capnocytophagoides</name>
    <dbReference type="NCBI Taxonomy" id="45254"/>
    <lineage>
        <taxon>Bacteria</taxon>
        <taxon>Pseudomonadati</taxon>
        <taxon>Bacteroidota</taxon>
        <taxon>Bacteroidia</taxon>
        <taxon>Bacteroidales</taxon>
        <taxon>Dysgonomonadaceae</taxon>
        <taxon>Dysgonomonas</taxon>
    </lineage>
</organism>
<feature type="domain" description="NigD-like N-terminal OB" evidence="1">
    <location>
        <begin position="39"/>
        <end position="103"/>
    </location>
</feature>
<dbReference type="Pfam" id="PF17415">
    <property type="entry name" value="NigD_C"/>
    <property type="match status" value="1"/>
</dbReference>
<accession>A0A4Y8L511</accession>
<evidence type="ECO:0000313" key="4">
    <source>
        <dbReference type="Proteomes" id="UP000297861"/>
    </source>
</evidence>
<dbReference type="Gene3D" id="2.40.50.500">
    <property type="entry name" value="NigD-like N-terminal OB domain"/>
    <property type="match status" value="1"/>
</dbReference>
<gene>
    <name evidence="3" type="ORF">E2605_03715</name>
</gene>
<keyword evidence="4" id="KW-1185">Reference proteome</keyword>
<dbReference type="InterPro" id="IPR024299">
    <property type="entry name" value="NigD-like_OB_dom"/>
</dbReference>
<dbReference type="EMBL" id="SOML01000002">
    <property type="protein sequence ID" value="TFD97735.1"/>
    <property type="molecule type" value="Genomic_DNA"/>
</dbReference>
<feature type="domain" description="NigD-like C-terminal" evidence="2">
    <location>
        <begin position="108"/>
        <end position="227"/>
    </location>
</feature>
<dbReference type="AlphaFoldDB" id="A0A4Y8L511"/>
<dbReference type="Gene3D" id="2.60.40.2370">
    <property type="entry name" value="NigD-like, C-terminal beta sandwich domain"/>
    <property type="match status" value="1"/>
</dbReference>
<evidence type="ECO:0000313" key="3">
    <source>
        <dbReference type="EMBL" id="TFD97735.1"/>
    </source>
</evidence>
<evidence type="ECO:0008006" key="5">
    <source>
        <dbReference type="Google" id="ProtNLM"/>
    </source>
</evidence>
<dbReference type="RefSeq" id="WP_051290798.1">
    <property type="nucleotide sequence ID" value="NZ_JAWZLG010000031.1"/>
</dbReference>
<proteinExistence type="predicted"/>
<dbReference type="InterPro" id="IPR038179">
    <property type="entry name" value="NigD-like_N_sf"/>
</dbReference>
<dbReference type="Pfam" id="PF12667">
    <property type="entry name" value="NigD_N"/>
    <property type="match status" value="1"/>
</dbReference>
<sequence>MKILKYIFSLLSIVTITTVLPSCDDDGYSLDKYSLALATVHPIDADSKTYYLTLDDGTTLWPAASNVIYSPRGDQRVIVNYTLLSDQIGEYDHYAKINGIQEILTKDVIDLTSANEQEVGNDPIKILDLWTGDNYLNIHFGINVGGAKTHTINLVKNKLTAAPSINEDGTIELELRHNKNGDEEKYGLKNYAAFDLRPLQIAGKDSVKITIKITDYDNETKIYSVTYKYKENSQDKNKYITDMPDNNHLIR</sequence>
<reference evidence="3 4" key="1">
    <citation type="submission" date="2019-03" db="EMBL/GenBank/DDBJ databases">
        <title>San Antonio Military Medical Center submission to MRSN (WRAIR), pending publication.</title>
        <authorList>
            <person name="Blyth D.M."/>
            <person name="Mccarthy S.L."/>
            <person name="Schall S.E."/>
            <person name="Stam J.A."/>
            <person name="Ong A.C."/>
            <person name="Mcgann P.T."/>
        </authorList>
    </citation>
    <scope>NUCLEOTIDE SEQUENCE [LARGE SCALE GENOMIC DNA]</scope>
    <source>
        <strain evidence="3 4">MRSN571793</strain>
    </source>
</reference>
<comment type="caution">
    <text evidence="3">The sequence shown here is derived from an EMBL/GenBank/DDBJ whole genome shotgun (WGS) entry which is preliminary data.</text>
</comment>